<dbReference type="PANTHER" id="PTHR42813:SF4">
    <property type="entry name" value="NADP-DEPENDENT ISOPROPANOL DEHYDROGENASE"/>
    <property type="match status" value="1"/>
</dbReference>
<keyword evidence="4" id="KW-0862">Zinc</keyword>
<dbReference type="PANTHER" id="PTHR42813">
    <property type="entry name" value="ZINC-TYPE ALCOHOL DEHYDROGENASE-LIKE"/>
    <property type="match status" value="1"/>
</dbReference>
<feature type="domain" description="Alcohol dehydrogenase-like N-terminal" evidence="6">
    <location>
        <begin position="25"/>
        <end position="129"/>
    </location>
</feature>
<dbReference type="Gene3D" id="3.90.180.10">
    <property type="entry name" value="Medium-chain alcohol dehydrogenases, catalytic domain"/>
    <property type="match status" value="1"/>
</dbReference>
<dbReference type="InterPro" id="IPR013154">
    <property type="entry name" value="ADH-like_N"/>
</dbReference>
<dbReference type="AlphaFoldDB" id="A0A0D0APF5"/>
<evidence type="ECO:0000256" key="1">
    <source>
        <dbReference type="ARBA" id="ARBA00001947"/>
    </source>
</evidence>
<comment type="similarity">
    <text evidence="2">Belongs to the zinc-containing alcohol dehydrogenase family.</text>
</comment>
<evidence type="ECO:0000256" key="3">
    <source>
        <dbReference type="ARBA" id="ARBA00022723"/>
    </source>
</evidence>
<sequence>MKGLVYAGVGQPRVEERPKPTILKPTDAIVKIVQTTICGTDLHIFKGDVPTCKVGTILGHEGIAIVEQVGESVKNFKPGDKVIIACITSCTTCYYCRRAMPSHCVEGGWMLGNVVDGTQAEYTRIPHADGSLHHTPKGVTDEELLLLSDAVPTGYECGVLQGKVQIGSTVAIVGSGPVGLGALITSHLYNPSKIIMIDLSEKRLTSARSFGATHTVISGPDTVKQVMELTNDKGVDVVIEAVGMPKSFELCQELVAAGGTIANLGVHGKKVDLHLEKLWDRNICITTRVLDAVSTPMLIQLVDSGKIQLGGLITHRFAFDEIVNAYSTSNAAEAHDCLKVAIQL</sequence>
<comment type="cofactor">
    <cofactor evidence="1">
        <name>Zn(2+)</name>
        <dbReference type="ChEBI" id="CHEBI:29105"/>
    </cofactor>
</comment>
<dbReference type="SUPFAM" id="SSF50129">
    <property type="entry name" value="GroES-like"/>
    <property type="match status" value="1"/>
</dbReference>
<dbReference type="Proteomes" id="UP000053593">
    <property type="component" value="Unassembled WGS sequence"/>
</dbReference>
<evidence type="ECO:0000313" key="8">
    <source>
        <dbReference type="Proteomes" id="UP000053593"/>
    </source>
</evidence>
<dbReference type="HOGENOM" id="CLU_026673_11_3_1"/>
<proteinExistence type="inferred from homology"/>
<accession>A0A0D0APF5</accession>
<keyword evidence="8" id="KW-1185">Reference proteome</keyword>
<dbReference type="GO" id="GO:0046872">
    <property type="term" value="F:metal ion binding"/>
    <property type="evidence" value="ECO:0007669"/>
    <property type="project" value="UniProtKB-KW"/>
</dbReference>
<evidence type="ECO:0000256" key="2">
    <source>
        <dbReference type="ARBA" id="ARBA00008072"/>
    </source>
</evidence>
<evidence type="ECO:0000259" key="6">
    <source>
        <dbReference type="Pfam" id="PF08240"/>
    </source>
</evidence>
<dbReference type="SUPFAM" id="SSF51735">
    <property type="entry name" value="NAD(P)-binding Rossmann-fold domains"/>
    <property type="match status" value="1"/>
</dbReference>
<dbReference type="EMBL" id="KN834848">
    <property type="protein sequence ID" value="KIK52145.1"/>
    <property type="molecule type" value="Genomic_DNA"/>
</dbReference>
<dbReference type="Pfam" id="PF08240">
    <property type="entry name" value="ADH_N"/>
    <property type="match status" value="1"/>
</dbReference>
<name>A0A0D0APF5_9AGAR</name>
<evidence type="ECO:0000259" key="5">
    <source>
        <dbReference type="Pfam" id="PF00107"/>
    </source>
</evidence>
<dbReference type="InterPro" id="IPR011032">
    <property type="entry name" value="GroES-like_sf"/>
</dbReference>
<dbReference type="Gene3D" id="3.40.50.720">
    <property type="entry name" value="NAD(P)-binding Rossmann-like Domain"/>
    <property type="match status" value="1"/>
</dbReference>
<protein>
    <submittedName>
        <fullName evidence="7">Unplaced genomic scaffold GYMLUscaffold_100, whole genome shotgun sequence</fullName>
    </submittedName>
</protein>
<dbReference type="OrthoDB" id="256333at2759"/>
<dbReference type="CDD" id="cd08286">
    <property type="entry name" value="FDH_like_ADH2"/>
    <property type="match status" value="1"/>
</dbReference>
<feature type="domain" description="Alcohol dehydrogenase-like C-terminal" evidence="5">
    <location>
        <begin position="177"/>
        <end position="287"/>
    </location>
</feature>
<dbReference type="Pfam" id="PF00107">
    <property type="entry name" value="ADH_zinc_N"/>
    <property type="match status" value="1"/>
</dbReference>
<gene>
    <name evidence="7" type="ORF">GYMLUDRAFT_180468</name>
</gene>
<evidence type="ECO:0000256" key="4">
    <source>
        <dbReference type="ARBA" id="ARBA00022833"/>
    </source>
</evidence>
<evidence type="ECO:0000313" key="7">
    <source>
        <dbReference type="EMBL" id="KIK52145.1"/>
    </source>
</evidence>
<dbReference type="InterPro" id="IPR013149">
    <property type="entry name" value="ADH-like_C"/>
</dbReference>
<reference evidence="7 8" key="1">
    <citation type="submission" date="2014-04" db="EMBL/GenBank/DDBJ databases">
        <title>Evolutionary Origins and Diversification of the Mycorrhizal Mutualists.</title>
        <authorList>
            <consortium name="DOE Joint Genome Institute"/>
            <consortium name="Mycorrhizal Genomics Consortium"/>
            <person name="Kohler A."/>
            <person name="Kuo A."/>
            <person name="Nagy L.G."/>
            <person name="Floudas D."/>
            <person name="Copeland A."/>
            <person name="Barry K.W."/>
            <person name="Cichocki N."/>
            <person name="Veneault-Fourrey C."/>
            <person name="LaButti K."/>
            <person name="Lindquist E.A."/>
            <person name="Lipzen A."/>
            <person name="Lundell T."/>
            <person name="Morin E."/>
            <person name="Murat C."/>
            <person name="Riley R."/>
            <person name="Ohm R."/>
            <person name="Sun H."/>
            <person name="Tunlid A."/>
            <person name="Henrissat B."/>
            <person name="Grigoriev I.V."/>
            <person name="Hibbett D.S."/>
            <person name="Martin F."/>
        </authorList>
    </citation>
    <scope>NUCLEOTIDE SEQUENCE [LARGE SCALE GENOMIC DNA]</scope>
    <source>
        <strain evidence="7 8">FD-317 M1</strain>
    </source>
</reference>
<dbReference type="InterPro" id="IPR036291">
    <property type="entry name" value="NAD(P)-bd_dom_sf"/>
</dbReference>
<keyword evidence="3" id="KW-0479">Metal-binding</keyword>
<organism evidence="7 8">
    <name type="scientific">Collybiopsis luxurians FD-317 M1</name>
    <dbReference type="NCBI Taxonomy" id="944289"/>
    <lineage>
        <taxon>Eukaryota</taxon>
        <taxon>Fungi</taxon>
        <taxon>Dikarya</taxon>
        <taxon>Basidiomycota</taxon>
        <taxon>Agaricomycotina</taxon>
        <taxon>Agaricomycetes</taxon>
        <taxon>Agaricomycetidae</taxon>
        <taxon>Agaricales</taxon>
        <taxon>Marasmiineae</taxon>
        <taxon>Omphalotaceae</taxon>
        <taxon>Collybiopsis</taxon>
        <taxon>Collybiopsis luxurians</taxon>
    </lineage>
</organism>